<organism evidence="1 2">
    <name type="scientific">Collimonas arenae</name>
    <dbReference type="NCBI Taxonomy" id="279058"/>
    <lineage>
        <taxon>Bacteria</taxon>
        <taxon>Pseudomonadati</taxon>
        <taxon>Pseudomonadota</taxon>
        <taxon>Betaproteobacteria</taxon>
        <taxon>Burkholderiales</taxon>
        <taxon>Oxalobacteraceae</taxon>
        <taxon>Collimonas</taxon>
    </lineage>
</organism>
<gene>
    <name evidence="1" type="ORF">CAter282_4631</name>
</gene>
<name>A0A127QQF3_9BURK</name>
<dbReference type="PATRIC" id="fig|279058.18.peg.4557"/>
<keyword evidence="2" id="KW-1185">Reference proteome</keyword>
<proteinExistence type="predicted"/>
<dbReference type="EMBL" id="CP013235">
    <property type="protein sequence ID" value="AMP12286.1"/>
    <property type="molecule type" value="Genomic_DNA"/>
</dbReference>
<reference evidence="1 2" key="1">
    <citation type="submission" date="2015-11" db="EMBL/GenBank/DDBJ databases">
        <title>Exploring the genomic traits of fungus-feeding bacterial genus Collimonas.</title>
        <authorList>
            <person name="Song C."/>
            <person name="Schmidt R."/>
            <person name="de Jager V."/>
            <person name="Krzyzanowska D."/>
            <person name="Jongedijk E."/>
            <person name="Cankar K."/>
            <person name="Beekwilder J."/>
            <person name="van Veen A."/>
            <person name="de Boer W."/>
            <person name="van Veen J.A."/>
            <person name="Garbeva P."/>
        </authorList>
    </citation>
    <scope>NUCLEOTIDE SEQUENCE [LARGE SCALE GENOMIC DNA]</scope>
    <source>
        <strain evidence="1 2">Ter282</strain>
    </source>
</reference>
<protein>
    <submittedName>
        <fullName evidence="1">Uncharacterized protein</fullName>
    </submittedName>
</protein>
<accession>A0A127QQF3</accession>
<dbReference type="Proteomes" id="UP000071778">
    <property type="component" value="Chromosome"/>
</dbReference>
<evidence type="ECO:0000313" key="1">
    <source>
        <dbReference type="EMBL" id="AMP12286.1"/>
    </source>
</evidence>
<sequence length="86" mass="9628">MKYVLTPEKVADRELGDARLALFQAERQLLEAEMRVDYHRNVLAFLEAISADGVENVAEKQRPQALSPVQRPLRITPDLTALRGAG</sequence>
<evidence type="ECO:0000313" key="2">
    <source>
        <dbReference type="Proteomes" id="UP000071778"/>
    </source>
</evidence>
<dbReference type="AlphaFoldDB" id="A0A127QQF3"/>